<evidence type="ECO:0000313" key="6">
    <source>
        <dbReference type="EMBL" id="BDE97887.1"/>
    </source>
</evidence>
<feature type="transmembrane region" description="Helical" evidence="4">
    <location>
        <begin position="74"/>
        <end position="94"/>
    </location>
</feature>
<evidence type="ECO:0000256" key="1">
    <source>
        <dbReference type="ARBA" id="ARBA00023015"/>
    </source>
</evidence>
<dbReference type="PRINTS" id="PR00038">
    <property type="entry name" value="HTHLUXR"/>
</dbReference>
<keyword evidence="4" id="KW-0812">Transmembrane</keyword>
<feature type="transmembrane region" description="Helical" evidence="4">
    <location>
        <begin position="243"/>
        <end position="268"/>
    </location>
</feature>
<gene>
    <name evidence="6" type="ORF">CE91St30_32200</name>
</gene>
<organism evidence="6 7">
    <name type="scientific">Raoultibacter timonensis</name>
    <dbReference type="NCBI Taxonomy" id="1907662"/>
    <lineage>
        <taxon>Bacteria</taxon>
        <taxon>Bacillati</taxon>
        <taxon>Actinomycetota</taxon>
        <taxon>Coriobacteriia</taxon>
        <taxon>Eggerthellales</taxon>
        <taxon>Eggerthellaceae</taxon>
        <taxon>Raoultibacter</taxon>
    </lineage>
</organism>
<dbReference type="Gene3D" id="1.10.10.10">
    <property type="entry name" value="Winged helix-like DNA-binding domain superfamily/Winged helix DNA-binding domain"/>
    <property type="match status" value="1"/>
</dbReference>
<keyword evidence="1" id="KW-0805">Transcription regulation</keyword>
<keyword evidence="4" id="KW-0472">Membrane</keyword>
<dbReference type="InterPro" id="IPR000792">
    <property type="entry name" value="Tscrpt_reg_LuxR_C"/>
</dbReference>
<keyword evidence="3" id="KW-0804">Transcription</keyword>
<dbReference type="EMBL" id="AP025564">
    <property type="protein sequence ID" value="BDE97887.1"/>
    <property type="molecule type" value="Genomic_DNA"/>
</dbReference>
<dbReference type="InterPro" id="IPR016032">
    <property type="entry name" value="Sig_transdc_resp-reg_C-effctor"/>
</dbReference>
<keyword evidence="2" id="KW-0238">DNA-binding</keyword>
<feature type="transmembrane region" description="Helical" evidence="4">
    <location>
        <begin position="362"/>
        <end position="385"/>
    </location>
</feature>
<evidence type="ECO:0000256" key="3">
    <source>
        <dbReference type="ARBA" id="ARBA00023163"/>
    </source>
</evidence>
<dbReference type="PROSITE" id="PS50043">
    <property type="entry name" value="HTH_LUXR_2"/>
    <property type="match status" value="1"/>
</dbReference>
<feature type="transmembrane region" description="Helical" evidence="4">
    <location>
        <begin position="133"/>
        <end position="153"/>
    </location>
</feature>
<accession>A0ABN6MMJ7</accession>
<dbReference type="Pfam" id="PF00196">
    <property type="entry name" value="GerE"/>
    <property type="match status" value="1"/>
</dbReference>
<dbReference type="SMART" id="SM00421">
    <property type="entry name" value="HTH_LUXR"/>
    <property type="match status" value="1"/>
</dbReference>
<dbReference type="SUPFAM" id="SSF46894">
    <property type="entry name" value="C-terminal effector domain of the bipartite response regulators"/>
    <property type="match status" value="1"/>
</dbReference>
<protein>
    <recommendedName>
        <fullName evidence="5">HTH luxR-type domain-containing protein</fullName>
    </recommendedName>
</protein>
<name>A0ABN6MMJ7_9ACTN</name>
<dbReference type="InterPro" id="IPR036388">
    <property type="entry name" value="WH-like_DNA-bd_sf"/>
</dbReference>
<feature type="domain" description="HTH luxR-type" evidence="5">
    <location>
        <begin position="412"/>
        <end position="477"/>
    </location>
</feature>
<evidence type="ECO:0000313" key="7">
    <source>
        <dbReference type="Proteomes" id="UP001320544"/>
    </source>
</evidence>
<dbReference type="CDD" id="cd06170">
    <property type="entry name" value="LuxR_C_like"/>
    <property type="match status" value="1"/>
</dbReference>
<dbReference type="PROSITE" id="PS51257">
    <property type="entry name" value="PROKAR_LIPOPROTEIN"/>
    <property type="match status" value="1"/>
</dbReference>
<feature type="transmembrane region" description="Helical" evidence="4">
    <location>
        <begin position="212"/>
        <end position="231"/>
    </location>
</feature>
<feature type="transmembrane region" description="Helical" evidence="4">
    <location>
        <begin position="275"/>
        <end position="294"/>
    </location>
</feature>
<feature type="transmembrane region" description="Helical" evidence="4">
    <location>
        <begin position="41"/>
        <end position="62"/>
    </location>
</feature>
<sequence>MIKRFARTSLHIGVAVIGFACALLVLEIQRMPAVHHVNFSMFAPAPYFVEVAFILALAAGYGAKKTLRISSPKIARVGIAVVAAAFSLLAVSGAELPNDGAVLATQSLYRIGSACLLLFWGERLAELGARRSALVFAAACLASGCITLVLSVLDQGISYVLVCALPLVAGACFIVYEPKIVSVDGAAEDEKLDDELARPLPRFSCGSKRETVVAFGLIALPLLCRGPFVSIQSVWMPFQSDSLVTFLIQLSIGCGVLIAGAVALLVVLRVWNRNFILVFELFVLPITFLAFYASQASADLWFIYLLIIDATYKVTLFYLFATPFLFSDRINPLLPLLLSFALMIFARAASSALYAMLPAATFAAIASVIVLVTFIAGGILAFLMIQKNLVSATSDTGESAALEVPEKDSCAVLIKRFGLTAREGEILVLLAQKYHAPYIAKKLVVSQSTVKTHMRNIYAKLEVHSQAELYLLLEQIENEIEVIDEPAHEG</sequence>
<feature type="transmembrane region" description="Helical" evidence="4">
    <location>
        <begin position="300"/>
        <end position="321"/>
    </location>
</feature>
<dbReference type="RefSeq" id="WP_244387358.1">
    <property type="nucleotide sequence ID" value="NZ_AP025564.1"/>
</dbReference>
<evidence type="ECO:0000256" key="2">
    <source>
        <dbReference type="ARBA" id="ARBA00023125"/>
    </source>
</evidence>
<dbReference type="PANTHER" id="PTHR44688">
    <property type="entry name" value="DNA-BINDING TRANSCRIPTIONAL ACTIVATOR DEVR_DOSR"/>
    <property type="match status" value="1"/>
</dbReference>
<feature type="transmembrane region" description="Helical" evidence="4">
    <location>
        <begin position="159"/>
        <end position="176"/>
    </location>
</feature>
<feature type="transmembrane region" description="Helical" evidence="4">
    <location>
        <begin position="100"/>
        <end position="121"/>
    </location>
</feature>
<evidence type="ECO:0000259" key="5">
    <source>
        <dbReference type="PROSITE" id="PS50043"/>
    </source>
</evidence>
<keyword evidence="4" id="KW-1133">Transmembrane helix</keyword>
<feature type="transmembrane region" description="Helical" evidence="4">
    <location>
        <begin position="333"/>
        <end position="356"/>
    </location>
</feature>
<evidence type="ECO:0000256" key="4">
    <source>
        <dbReference type="SAM" id="Phobius"/>
    </source>
</evidence>
<dbReference type="Proteomes" id="UP001320544">
    <property type="component" value="Chromosome"/>
</dbReference>
<reference evidence="6 7" key="1">
    <citation type="submission" date="2022-01" db="EMBL/GenBank/DDBJ databases">
        <title>Novel bile acid biosynthetic pathways are enriched in the microbiome of centenarians.</title>
        <authorList>
            <person name="Sato Y."/>
            <person name="Atarashi K."/>
            <person name="Plichta R.D."/>
            <person name="Arai Y."/>
            <person name="Sasajima S."/>
            <person name="Kearney M.S."/>
            <person name="Suda W."/>
            <person name="Takeshita K."/>
            <person name="Sasaki T."/>
            <person name="Okamoto S."/>
            <person name="Skelly N.A."/>
            <person name="Okamura Y."/>
            <person name="Vlamakis H."/>
            <person name="Li Y."/>
            <person name="Tanoue T."/>
            <person name="Takei H."/>
            <person name="Nittono H."/>
            <person name="Narushima S."/>
            <person name="Irie J."/>
            <person name="Itoh H."/>
            <person name="Moriya K."/>
            <person name="Sugiura Y."/>
            <person name="Suematsu M."/>
            <person name="Moritoki N."/>
            <person name="Shibata S."/>
            <person name="Littman R.D."/>
            <person name="Fischbach A.M."/>
            <person name="Uwamino Y."/>
            <person name="Inoue T."/>
            <person name="Honda A."/>
            <person name="Hattori M."/>
            <person name="Murai T."/>
            <person name="Xavier J.R."/>
            <person name="Hirose N."/>
            <person name="Honda K."/>
        </authorList>
    </citation>
    <scope>NUCLEOTIDE SEQUENCE [LARGE SCALE GENOMIC DNA]</scope>
    <source>
        <strain evidence="6 7">CE91-St30</strain>
    </source>
</reference>
<proteinExistence type="predicted"/>
<keyword evidence="7" id="KW-1185">Reference proteome</keyword>
<dbReference type="PANTHER" id="PTHR44688:SF16">
    <property type="entry name" value="DNA-BINDING TRANSCRIPTIONAL ACTIVATOR DEVR_DOSR"/>
    <property type="match status" value="1"/>
</dbReference>
<feature type="transmembrane region" description="Helical" evidence="4">
    <location>
        <begin position="12"/>
        <end position="29"/>
    </location>
</feature>